<dbReference type="GO" id="GO:0016787">
    <property type="term" value="F:hydrolase activity"/>
    <property type="evidence" value="ECO:0007669"/>
    <property type="project" value="UniProtKB-KW"/>
</dbReference>
<dbReference type="PANTHER" id="PTHR43248">
    <property type="entry name" value="2-SUCCINYL-6-HYDROXY-2,4-CYCLOHEXADIENE-1-CARBOXYLATE SYNTHASE"/>
    <property type="match status" value="1"/>
</dbReference>
<dbReference type="Proteomes" id="UP001501586">
    <property type="component" value="Unassembled WGS sequence"/>
</dbReference>
<comment type="similarity">
    <text evidence="1">Belongs to the peptidase S33 family.</text>
</comment>
<dbReference type="SUPFAM" id="SSF53474">
    <property type="entry name" value="alpha/beta-Hydrolases"/>
    <property type="match status" value="1"/>
</dbReference>
<dbReference type="InterPro" id="IPR002410">
    <property type="entry name" value="Peptidase_S33"/>
</dbReference>
<protein>
    <submittedName>
        <fullName evidence="4">Alpha/beta fold hydrolase</fullName>
    </submittedName>
</protein>
<dbReference type="EMBL" id="BAABAZ010000006">
    <property type="protein sequence ID" value="GAA4284889.1"/>
    <property type="molecule type" value="Genomic_DNA"/>
</dbReference>
<accession>A0ABP8ELL7</accession>
<keyword evidence="5" id="KW-1185">Reference proteome</keyword>
<sequence length="447" mass="48677">MLMWADDTAEAPAGSGPARTRSYRLPGLHVEEFSIPVPLDHFGDRPGSLEVFARVVGAPGSTKPFLLYLQGGPGVEAFRTTADSPPWLARALEDYRVVMLDQRGTGRSTPIGIVDGAVTGVPNALRTPPRSDAEADALAAHLTHYRADAIVEDAELVRQALGTRTWSVLGQSFGGFCTLRYLNSHPGSVAQAFFTGGLPAVGRTSAEQPTLTEVYERTWETMARKSRDFHRRFPQSRERLLALAERSAQGLELPDGSHAGPAHVRLLGHLLGASGGPERLHYLLDLDVDSASFRADFAAAQPYSARNPLYAVLHESCWANGVTSYWAAESAMPGEVREDPSLLAGEHVAQEIFRTGGLRAWEGVAHTLAAHDWPVLWEPSRLAAAEVPAAAIVYFDDAYVPREYSLATAELLPDVRVWVTNEYEHNGLRASGSAVLDRLIRMVRDEV</sequence>
<dbReference type="InterPro" id="IPR000073">
    <property type="entry name" value="AB_hydrolase_1"/>
</dbReference>
<feature type="domain" description="AB hydrolase-1" evidence="3">
    <location>
        <begin position="65"/>
        <end position="425"/>
    </location>
</feature>
<evidence type="ECO:0000259" key="3">
    <source>
        <dbReference type="Pfam" id="PF00561"/>
    </source>
</evidence>
<keyword evidence="2 4" id="KW-0378">Hydrolase</keyword>
<evidence type="ECO:0000256" key="2">
    <source>
        <dbReference type="ARBA" id="ARBA00022801"/>
    </source>
</evidence>
<evidence type="ECO:0000313" key="5">
    <source>
        <dbReference type="Proteomes" id="UP001501586"/>
    </source>
</evidence>
<dbReference type="RefSeq" id="WP_336885216.1">
    <property type="nucleotide sequence ID" value="NZ_BAABAZ010000006.1"/>
</dbReference>
<dbReference type="InterPro" id="IPR029058">
    <property type="entry name" value="AB_hydrolase_fold"/>
</dbReference>
<evidence type="ECO:0000256" key="1">
    <source>
        <dbReference type="ARBA" id="ARBA00010088"/>
    </source>
</evidence>
<organism evidence="4 5">
    <name type="scientific">Brevibacterium daeguense</name>
    <dbReference type="NCBI Taxonomy" id="909936"/>
    <lineage>
        <taxon>Bacteria</taxon>
        <taxon>Bacillati</taxon>
        <taxon>Actinomycetota</taxon>
        <taxon>Actinomycetes</taxon>
        <taxon>Micrococcales</taxon>
        <taxon>Brevibacteriaceae</taxon>
        <taxon>Brevibacterium</taxon>
    </lineage>
</organism>
<proteinExistence type="inferred from homology"/>
<dbReference type="PRINTS" id="PR00793">
    <property type="entry name" value="PROAMNOPTASE"/>
</dbReference>
<dbReference type="Pfam" id="PF00561">
    <property type="entry name" value="Abhydrolase_1"/>
    <property type="match status" value="1"/>
</dbReference>
<dbReference type="InterPro" id="IPR051601">
    <property type="entry name" value="Serine_prot/Carboxylest_S33"/>
</dbReference>
<gene>
    <name evidence="4" type="ORF">GCM10022261_24200</name>
</gene>
<reference evidence="5" key="1">
    <citation type="journal article" date="2019" name="Int. J. Syst. Evol. Microbiol.">
        <title>The Global Catalogue of Microorganisms (GCM) 10K type strain sequencing project: providing services to taxonomists for standard genome sequencing and annotation.</title>
        <authorList>
            <consortium name="The Broad Institute Genomics Platform"/>
            <consortium name="The Broad Institute Genome Sequencing Center for Infectious Disease"/>
            <person name="Wu L."/>
            <person name="Ma J."/>
        </authorList>
    </citation>
    <scope>NUCLEOTIDE SEQUENCE [LARGE SCALE GENOMIC DNA]</scope>
    <source>
        <strain evidence="5">JCM 17458</strain>
    </source>
</reference>
<name>A0ABP8ELL7_9MICO</name>
<dbReference type="Gene3D" id="3.40.50.1820">
    <property type="entry name" value="alpha/beta hydrolase"/>
    <property type="match status" value="1"/>
</dbReference>
<evidence type="ECO:0000313" key="4">
    <source>
        <dbReference type="EMBL" id="GAA4284889.1"/>
    </source>
</evidence>
<dbReference type="PANTHER" id="PTHR43248:SF2">
    <property type="entry name" value="PROLYL AMINOPEPTIDASE"/>
    <property type="match status" value="1"/>
</dbReference>
<comment type="caution">
    <text evidence="4">The sequence shown here is derived from an EMBL/GenBank/DDBJ whole genome shotgun (WGS) entry which is preliminary data.</text>
</comment>